<sequence>MMFTPMPALIDMRGNLIAAAILLVIGVVVFRFVRPPSAATSSRRWLPIVAFVCGPVVAFLWTIADVFWIQPGSYLNFAEYVETLIPVLIIGVIGGAVGAFAFGVGDRITLHRRR</sequence>
<gene>
    <name evidence="2" type="ORF">GCM10023156_11610</name>
</gene>
<organism evidence="2 3">
    <name type="scientific">Novipirellula rosea</name>
    <dbReference type="NCBI Taxonomy" id="1031540"/>
    <lineage>
        <taxon>Bacteria</taxon>
        <taxon>Pseudomonadati</taxon>
        <taxon>Planctomycetota</taxon>
        <taxon>Planctomycetia</taxon>
        <taxon>Pirellulales</taxon>
        <taxon>Pirellulaceae</taxon>
        <taxon>Novipirellula</taxon>
    </lineage>
</organism>
<protein>
    <submittedName>
        <fullName evidence="2">Uncharacterized protein</fullName>
    </submittedName>
</protein>
<keyword evidence="1" id="KW-0472">Membrane</keyword>
<dbReference type="EMBL" id="BAABGA010000017">
    <property type="protein sequence ID" value="GAA4448456.1"/>
    <property type="molecule type" value="Genomic_DNA"/>
</dbReference>
<keyword evidence="1" id="KW-0812">Transmembrane</keyword>
<feature type="transmembrane region" description="Helical" evidence="1">
    <location>
        <begin position="84"/>
        <end position="104"/>
    </location>
</feature>
<evidence type="ECO:0000313" key="2">
    <source>
        <dbReference type="EMBL" id="GAA4448456.1"/>
    </source>
</evidence>
<name>A0ABP8MF75_9BACT</name>
<proteinExistence type="predicted"/>
<evidence type="ECO:0000256" key="1">
    <source>
        <dbReference type="SAM" id="Phobius"/>
    </source>
</evidence>
<accession>A0ABP8MF75</accession>
<reference evidence="3" key="1">
    <citation type="journal article" date="2019" name="Int. J. Syst. Evol. Microbiol.">
        <title>The Global Catalogue of Microorganisms (GCM) 10K type strain sequencing project: providing services to taxonomists for standard genome sequencing and annotation.</title>
        <authorList>
            <consortium name="The Broad Institute Genomics Platform"/>
            <consortium name="The Broad Institute Genome Sequencing Center for Infectious Disease"/>
            <person name="Wu L."/>
            <person name="Ma J."/>
        </authorList>
    </citation>
    <scope>NUCLEOTIDE SEQUENCE [LARGE SCALE GENOMIC DNA]</scope>
    <source>
        <strain evidence="3">JCM 17759</strain>
    </source>
</reference>
<feature type="transmembrane region" description="Helical" evidence="1">
    <location>
        <begin position="45"/>
        <end position="64"/>
    </location>
</feature>
<keyword evidence="3" id="KW-1185">Reference proteome</keyword>
<dbReference type="Proteomes" id="UP001500840">
    <property type="component" value="Unassembled WGS sequence"/>
</dbReference>
<evidence type="ECO:0000313" key="3">
    <source>
        <dbReference type="Proteomes" id="UP001500840"/>
    </source>
</evidence>
<keyword evidence="1" id="KW-1133">Transmembrane helix</keyword>
<comment type="caution">
    <text evidence="2">The sequence shown here is derived from an EMBL/GenBank/DDBJ whole genome shotgun (WGS) entry which is preliminary data.</text>
</comment>
<feature type="transmembrane region" description="Helical" evidence="1">
    <location>
        <begin position="12"/>
        <end position="33"/>
    </location>
</feature>